<gene>
    <name evidence="3" type="ORF">OLEA9_A092467</name>
</gene>
<dbReference type="AlphaFoldDB" id="A0A8S0QBP8"/>
<keyword evidence="2" id="KW-0812">Transmembrane</keyword>
<feature type="transmembrane region" description="Helical" evidence="2">
    <location>
        <begin position="107"/>
        <end position="135"/>
    </location>
</feature>
<reference evidence="3 4" key="1">
    <citation type="submission" date="2019-12" db="EMBL/GenBank/DDBJ databases">
        <authorList>
            <person name="Alioto T."/>
            <person name="Alioto T."/>
            <person name="Gomez Garrido J."/>
        </authorList>
    </citation>
    <scope>NUCLEOTIDE SEQUENCE [LARGE SCALE GENOMIC DNA]</scope>
</reference>
<keyword evidence="2" id="KW-1133">Transmembrane helix</keyword>
<dbReference type="EMBL" id="CACTIH010001004">
    <property type="protein sequence ID" value="CAA2962469.1"/>
    <property type="molecule type" value="Genomic_DNA"/>
</dbReference>
<proteinExistence type="predicted"/>
<dbReference type="Proteomes" id="UP000594638">
    <property type="component" value="Unassembled WGS sequence"/>
</dbReference>
<sequence>MKFRKDWSYSGTIFSKRKMKSCNLGFKWNPLSWVMEAAALITIGLTNEGVLRDGKWSEEEVSVLVPRDIFALIGESLLVTENQMFGISRRFIYRSLSYLNRSLDKRVGLMVLNSIGNFWICSIAVGMVVEIIVMYDIKERDYQTGYNSVDGSNSIKVGETRCYCTAIVSILADIKEVLIIYAIFPFCNKYECGYIDFKM</sequence>
<protein>
    <submittedName>
        <fullName evidence="3">Uncharacterized protein</fullName>
    </submittedName>
</protein>
<evidence type="ECO:0000256" key="2">
    <source>
        <dbReference type="SAM" id="Phobius"/>
    </source>
</evidence>
<dbReference type="Gene3D" id="1.20.1110.10">
    <property type="entry name" value="Calcium-transporting ATPase, transmembrane domain"/>
    <property type="match status" value="1"/>
</dbReference>
<dbReference type="PANTHER" id="PTHR42861">
    <property type="entry name" value="CALCIUM-TRANSPORTING ATPASE"/>
    <property type="match status" value="1"/>
</dbReference>
<keyword evidence="4" id="KW-1185">Reference proteome</keyword>
<dbReference type="Gramene" id="OE9A092467T1">
    <property type="protein sequence ID" value="OE9A092467C1"/>
    <property type="gene ID" value="OE9A092467"/>
</dbReference>
<dbReference type="OrthoDB" id="1743332at2759"/>
<comment type="caution">
    <text evidence="3">The sequence shown here is derived from an EMBL/GenBank/DDBJ whole genome shotgun (WGS) entry which is preliminary data.</text>
</comment>
<accession>A0A8S0QBP8</accession>
<organism evidence="3 4">
    <name type="scientific">Olea europaea subsp. europaea</name>
    <dbReference type="NCBI Taxonomy" id="158383"/>
    <lineage>
        <taxon>Eukaryota</taxon>
        <taxon>Viridiplantae</taxon>
        <taxon>Streptophyta</taxon>
        <taxon>Embryophyta</taxon>
        <taxon>Tracheophyta</taxon>
        <taxon>Spermatophyta</taxon>
        <taxon>Magnoliopsida</taxon>
        <taxon>eudicotyledons</taxon>
        <taxon>Gunneridae</taxon>
        <taxon>Pentapetalae</taxon>
        <taxon>asterids</taxon>
        <taxon>lamiids</taxon>
        <taxon>Lamiales</taxon>
        <taxon>Oleaceae</taxon>
        <taxon>Oleeae</taxon>
        <taxon>Olea</taxon>
    </lineage>
</organism>
<evidence type="ECO:0000256" key="1">
    <source>
        <dbReference type="ARBA" id="ARBA00022842"/>
    </source>
</evidence>
<keyword evidence="2" id="KW-0472">Membrane</keyword>
<keyword evidence="1" id="KW-0460">Magnesium</keyword>
<name>A0A8S0QBP8_OLEEU</name>
<evidence type="ECO:0000313" key="3">
    <source>
        <dbReference type="EMBL" id="CAA2962469.1"/>
    </source>
</evidence>
<evidence type="ECO:0000313" key="4">
    <source>
        <dbReference type="Proteomes" id="UP000594638"/>
    </source>
</evidence>